<feature type="region of interest" description="Disordered" evidence="6">
    <location>
        <begin position="27"/>
        <end position="49"/>
    </location>
</feature>
<protein>
    <submittedName>
        <fullName evidence="7">Outer membrane efflux protein</fullName>
    </submittedName>
</protein>
<dbReference type="PANTHER" id="PTHR30026">
    <property type="entry name" value="OUTER MEMBRANE PROTEIN TOLC"/>
    <property type="match status" value="1"/>
</dbReference>
<sequence length="592" mass="65457">MLRVWIILIAVCFEGCAATRQALTDSTPEPEASVVKIKPAEDSSKLQPRSTAAPVIYPESLAVAVDRVSPEAEASAVQQVASVSTSVDDLFSGKGTTPEEAVAGEFSVSKQLGSEFAASEQATNELTAEEFAMAPHLPPLPGMDFKPTARGLVLDEVINSVYASYPLLEAAIYSRDVAAGQQLESMGEFDHKLKAGSENQPMGYYQTYRQHVGLVKPLYQGGEAFAGYRIGRGSFEPWYLGRQTNEGGEFKAGFMVPLAKNREIDQRRAALWRATYGVDAVEPEIQAQLIDFVQQGSYAYWDWVAAGAKLVIADRILKLAEDRTDRIRSQVENGFLDPPELTDNLRLVAERRGKRALAERKLQQTAVKLSLYYRDANGDPVIPEASQVPDFPLLKQMDEAQVAMDAARALEQRPEIYSLDLLQRQLDIDYSEAENDCLPAVDLLMAGSKDMGYPSSYQNYKGPFELDAHLLVEVPLERRKARGKMQSVGGKLAQLNAKRQLTENKIVAEVEAAYAGLIGAFKQAKQADEAVGYAEDLARRERRNFEEGLSDLLKVTLREQYAFESAEKAVDAKLLYFQEQADYRAALAEDQL</sequence>
<evidence type="ECO:0000313" key="7">
    <source>
        <dbReference type="EMBL" id="QDT20121.1"/>
    </source>
</evidence>
<comment type="subcellular location">
    <subcellularLocation>
        <location evidence="1">Cell outer membrane</location>
    </subcellularLocation>
</comment>
<proteinExistence type="predicted"/>
<dbReference type="GO" id="GO:1990281">
    <property type="term" value="C:efflux pump complex"/>
    <property type="evidence" value="ECO:0007669"/>
    <property type="project" value="TreeGrafter"/>
</dbReference>
<dbReference type="EMBL" id="CP036266">
    <property type="protein sequence ID" value="QDT20121.1"/>
    <property type="molecule type" value="Genomic_DNA"/>
</dbReference>
<organism evidence="7 8">
    <name type="scientific">Gimesia chilikensis</name>
    <dbReference type="NCBI Taxonomy" id="2605989"/>
    <lineage>
        <taxon>Bacteria</taxon>
        <taxon>Pseudomonadati</taxon>
        <taxon>Planctomycetota</taxon>
        <taxon>Planctomycetia</taxon>
        <taxon>Planctomycetales</taxon>
        <taxon>Planctomycetaceae</taxon>
        <taxon>Gimesia</taxon>
    </lineage>
</organism>
<keyword evidence="8" id="KW-1185">Reference proteome</keyword>
<evidence type="ECO:0000256" key="3">
    <source>
        <dbReference type="ARBA" id="ARBA00022692"/>
    </source>
</evidence>
<dbReference type="OrthoDB" id="581172at2"/>
<dbReference type="GO" id="GO:0009279">
    <property type="term" value="C:cell outer membrane"/>
    <property type="evidence" value="ECO:0007669"/>
    <property type="project" value="UniProtKB-SubCell"/>
</dbReference>
<dbReference type="PANTHER" id="PTHR30026:SF21">
    <property type="entry name" value="SLR1270 PROTEIN"/>
    <property type="match status" value="1"/>
</dbReference>
<dbReference type="AlphaFoldDB" id="A0A517PL91"/>
<evidence type="ECO:0000256" key="2">
    <source>
        <dbReference type="ARBA" id="ARBA00022452"/>
    </source>
</evidence>
<reference evidence="7 8" key="1">
    <citation type="submission" date="2019-02" db="EMBL/GenBank/DDBJ databases">
        <title>Deep-cultivation of Planctomycetes and their phenomic and genomic characterization uncovers novel biology.</title>
        <authorList>
            <person name="Wiegand S."/>
            <person name="Jogler M."/>
            <person name="Boedeker C."/>
            <person name="Pinto D."/>
            <person name="Vollmers J."/>
            <person name="Rivas-Marin E."/>
            <person name="Kohn T."/>
            <person name="Peeters S.H."/>
            <person name="Heuer A."/>
            <person name="Rast P."/>
            <person name="Oberbeckmann S."/>
            <person name="Bunk B."/>
            <person name="Jeske O."/>
            <person name="Meyerdierks A."/>
            <person name="Storesund J.E."/>
            <person name="Kallscheuer N."/>
            <person name="Luecker S."/>
            <person name="Lage O.M."/>
            <person name="Pohl T."/>
            <person name="Merkel B.J."/>
            <person name="Hornburger P."/>
            <person name="Mueller R.-W."/>
            <person name="Bruemmer F."/>
            <person name="Labrenz M."/>
            <person name="Spormann A.M."/>
            <person name="Op den Camp H."/>
            <person name="Overmann J."/>
            <person name="Amann R."/>
            <person name="Jetten M.S.M."/>
            <person name="Mascher T."/>
            <person name="Medema M.H."/>
            <person name="Devos D.P."/>
            <person name="Kaster A.-K."/>
            <person name="Ovreas L."/>
            <person name="Rohde M."/>
            <person name="Galperin M.Y."/>
            <person name="Jogler C."/>
        </authorList>
    </citation>
    <scope>NUCLEOTIDE SEQUENCE [LARGE SCALE GENOMIC DNA]</scope>
    <source>
        <strain evidence="7 8">HG66A1</strain>
    </source>
</reference>
<evidence type="ECO:0000256" key="1">
    <source>
        <dbReference type="ARBA" id="ARBA00004442"/>
    </source>
</evidence>
<dbReference type="RefSeq" id="WP_145182484.1">
    <property type="nucleotide sequence ID" value="NZ_CP036266.1"/>
</dbReference>
<evidence type="ECO:0000256" key="6">
    <source>
        <dbReference type="SAM" id="MobiDB-lite"/>
    </source>
</evidence>
<keyword evidence="4" id="KW-0472">Membrane</keyword>
<accession>A0A517PL91</accession>
<dbReference type="Gene3D" id="1.20.1600.10">
    <property type="entry name" value="Outer membrane efflux proteins (OEP)"/>
    <property type="match status" value="1"/>
</dbReference>
<keyword evidence="2" id="KW-1134">Transmembrane beta strand</keyword>
<dbReference type="GO" id="GO:0015288">
    <property type="term" value="F:porin activity"/>
    <property type="evidence" value="ECO:0007669"/>
    <property type="project" value="TreeGrafter"/>
</dbReference>
<dbReference type="SUPFAM" id="SSF56954">
    <property type="entry name" value="Outer membrane efflux proteins (OEP)"/>
    <property type="match status" value="1"/>
</dbReference>
<evidence type="ECO:0000256" key="4">
    <source>
        <dbReference type="ARBA" id="ARBA00023136"/>
    </source>
</evidence>
<dbReference type="InterPro" id="IPR051906">
    <property type="entry name" value="TolC-like"/>
</dbReference>
<dbReference type="GO" id="GO:0015562">
    <property type="term" value="F:efflux transmembrane transporter activity"/>
    <property type="evidence" value="ECO:0007669"/>
    <property type="project" value="InterPro"/>
</dbReference>
<keyword evidence="3" id="KW-0812">Transmembrane</keyword>
<name>A0A517PL91_9PLAN</name>
<evidence type="ECO:0000256" key="5">
    <source>
        <dbReference type="ARBA" id="ARBA00023237"/>
    </source>
</evidence>
<dbReference type="Proteomes" id="UP000320421">
    <property type="component" value="Chromosome"/>
</dbReference>
<keyword evidence="5" id="KW-0998">Cell outer membrane</keyword>
<gene>
    <name evidence="7" type="ORF">HG66A1_19060</name>
</gene>
<evidence type="ECO:0000313" key="8">
    <source>
        <dbReference type="Proteomes" id="UP000320421"/>
    </source>
</evidence>